<sequence precursor="true">MKHTRRILTSLLFTVAGIAAATSGCTNALTVAEFPTAASSSSAQESRPDLATQEQRLAQHVNQYPQVVQRYPFDAELFTQGLDTDGQMLVIGSGLYEKSTIQRTTPGAAPQVQVALADDEFGEGVAVTPAGIWQLTWRNHIAYLRDLETLTVRSTVDNPREGWGVCYDETSHTLLTSDGTSTLVVRDAETFAELRTFTVTLAGEPIDQLNELDCTDGIVRANVWLTPYVVTIDPASGEVTGVADISSLYPESVQHNNNAVANGVASISGSDEFYVTGKLWPTLYRVRFTEEPAHE</sequence>
<dbReference type="AlphaFoldDB" id="A0A3G6JAN4"/>
<evidence type="ECO:0000256" key="1">
    <source>
        <dbReference type="SAM" id="SignalP"/>
    </source>
</evidence>
<keyword evidence="1" id="KW-0732">Signal</keyword>
<proteinExistence type="predicted"/>
<organism evidence="2 3">
    <name type="scientific">Corynebacterium choanae</name>
    <dbReference type="NCBI Taxonomy" id="1862358"/>
    <lineage>
        <taxon>Bacteria</taxon>
        <taxon>Bacillati</taxon>
        <taxon>Actinomycetota</taxon>
        <taxon>Actinomycetes</taxon>
        <taxon>Mycobacteriales</taxon>
        <taxon>Corynebacteriaceae</taxon>
        <taxon>Corynebacterium</taxon>
    </lineage>
</organism>
<keyword evidence="3" id="KW-1185">Reference proteome</keyword>
<reference evidence="2 3" key="1">
    <citation type="submission" date="2018-11" db="EMBL/GenBank/DDBJ databases">
        <authorList>
            <person name="Kleinhagauer T."/>
            <person name="Glaeser S.P."/>
            <person name="Spergser J."/>
            <person name="Ruckert C."/>
            <person name="Kaempfer P."/>
            <person name="Busse H.-J."/>
        </authorList>
    </citation>
    <scope>NUCLEOTIDE SEQUENCE [LARGE SCALE GENOMIC DNA]</scope>
    <source>
        <strain evidence="2 3">200CH</strain>
    </source>
</reference>
<dbReference type="Proteomes" id="UP000269019">
    <property type="component" value="Chromosome"/>
</dbReference>
<accession>A0A3G6JAN4</accession>
<feature type="signal peptide" evidence="1">
    <location>
        <begin position="1"/>
        <end position="21"/>
    </location>
</feature>
<dbReference type="EMBL" id="CP033896">
    <property type="protein sequence ID" value="AZA13024.1"/>
    <property type="molecule type" value="Genomic_DNA"/>
</dbReference>
<evidence type="ECO:0000313" key="2">
    <source>
        <dbReference type="EMBL" id="AZA13024.1"/>
    </source>
</evidence>
<evidence type="ECO:0000313" key="3">
    <source>
        <dbReference type="Proteomes" id="UP000269019"/>
    </source>
</evidence>
<gene>
    <name evidence="2" type="ORF">CCHOA_03055</name>
</gene>
<protein>
    <submittedName>
        <fullName evidence="2">Glutamine cyclotransferase</fullName>
    </submittedName>
</protein>
<dbReference type="PANTHER" id="PTHR31270">
    <property type="entry name" value="GLUTAMINYL-PEPTIDE CYCLOTRANSFERASE"/>
    <property type="match status" value="1"/>
</dbReference>
<feature type="chain" id="PRO_5018270328" evidence="1">
    <location>
        <begin position="22"/>
        <end position="295"/>
    </location>
</feature>
<dbReference type="KEGG" id="ccho:CCHOA_03055"/>
<dbReference type="SUPFAM" id="SSF63825">
    <property type="entry name" value="YWTD domain"/>
    <property type="match status" value="1"/>
</dbReference>
<dbReference type="PANTHER" id="PTHR31270:SF1">
    <property type="entry name" value="GLUTAMINYL-PEPTIDE CYCLOTRANSFERASE"/>
    <property type="match status" value="1"/>
</dbReference>
<name>A0A3G6JAN4_9CORY</name>
<dbReference type="InterPro" id="IPR007788">
    <property type="entry name" value="QCT"/>
</dbReference>
<dbReference type="GO" id="GO:0016603">
    <property type="term" value="F:glutaminyl-peptide cyclotransferase activity"/>
    <property type="evidence" value="ECO:0007669"/>
    <property type="project" value="InterPro"/>
</dbReference>
<dbReference type="PROSITE" id="PS51257">
    <property type="entry name" value="PROKAR_LIPOPROTEIN"/>
    <property type="match status" value="1"/>
</dbReference>
<dbReference type="RefSeq" id="WP_245992181.1">
    <property type="nucleotide sequence ID" value="NZ_CP033896.1"/>
</dbReference>
<dbReference type="Pfam" id="PF05096">
    <property type="entry name" value="Glu_cyclase_2"/>
    <property type="match status" value="1"/>
</dbReference>
<keyword evidence="2" id="KW-0808">Transferase</keyword>